<dbReference type="Proteomes" id="UP000248168">
    <property type="component" value="Unassembled WGS sequence"/>
</dbReference>
<dbReference type="PROSITE" id="PS50005">
    <property type="entry name" value="TPR"/>
    <property type="match status" value="2"/>
</dbReference>
<dbReference type="AlphaFoldDB" id="A0A330L975"/>
<name>A0A330L975_9BACT</name>
<reference evidence="5" key="1">
    <citation type="submission" date="2018-04" db="EMBL/GenBank/DDBJ databases">
        <authorList>
            <person name="Lucker S."/>
            <person name="Sakoula D."/>
        </authorList>
    </citation>
    <scope>NUCLEOTIDE SEQUENCE [LARGE SCALE GENOMIC DNA]</scope>
</reference>
<evidence type="ECO:0000256" key="2">
    <source>
        <dbReference type="ARBA" id="ARBA00022803"/>
    </source>
</evidence>
<sequence length="230" mass="24821">MLDGEQGRGQGGRRVLQCGRSLLVGGCLFISACAATDEAIQKSQGHYQEGIATLSGDRQKAFVSFQKAVQLNPKNKEAHYGLGHVYAIQGKFTLAEEQFLAAIQIDDAYSEAHTYLGQVLASQGKWEEAIRSYRAALANPLYATPDLARFHLGRALIQQGDFQEAMESLEDAATANPASVPPALTLLELGRVYTKLGYTAKAREALGKVKTMDKGGEYAAAATELLARLK</sequence>
<keyword evidence="2 3" id="KW-0802">TPR repeat</keyword>
<dbReference type="PANTHER" id="PTHR45586">
    <property type="entry name" value="TPR REPEAT-CONTAINING PROTEIN PA4667"/>
    <property type="match status" value="1"/>
</dbReference>
<feature type="repeat" description="TPR" evidence="3">
    <location>
        <begin position="146"/>
        <end position="179"/>
    </location>
</feature>
<dbReference type="RefSeq" id="WP_121990047.1">
    <property type="nucleotide sequence ID" value="NZ_OUNR01000017.1"/>
</dbReference>
<evidence type="ECO:0000256" key="3">
    <source>
        <dbReference type="PROSITE-ProRule" id="PRU00339"/>
    </source>
</evidence>
<evidence type="ECO:0000313" key="5">
    <source>
        <dbReference type="Proteomes" id="UP000248168"/>
    </source>
</evidence>
<protein>
    <submittedName>
        <fullName evidence="4">Putative Type IV pilus biogenesis/stability protein PilW</fullName>
    </submittedName>
</protein>
<dbReference type="InterPro" id="IPR011990">
    <property type="entry name" value="TPR-like_helical_dom_sf"/>
</dbReference>
<evidence type="ECO:0000313" key="4">
    <source>
        <dbReference type="EMBL" id="SPP65819.1"/>
    </source>
</evidence>
<dbReference type="Gene3D" id="1.25.40.10">
    <property type="entry name" value="Tetratricopeptide repeat domain"/>
    <property type="match status" value="1"/>
</dbReference>
<dbReference type="InterPro" id="IPR019734">
    <property type="entry name" value="TPR_rpt"/>
</dbReference>
<proteinExistence type="predicted"/>
<feature type="repeat" description="TPR" evidence="3">
    <location>
        <begin position="76"/>
        <end position="109"/>
    </location>
</feature>
<evidence type="ECO:0000256" key="1">
    <source>
        <dbReference type="ARBA" id="ARBA00022737"/>
    </source>
</evidence>
<dbReference type="SUPFAM" id="SSF48452">
    <property type="entry name" value="TPR-like"/>
    <property type="match status" value="1"/>
</dbReference>
<dbReference type="InParanoid" id="A0A330L975"/>
<accession>A0A330L975</accession>
<dbReference type="EMBL" id="OUNR01000017">
    <property type="protein sequence ID" value="SPP65819.1"/>
    <property type="molecule type" value="Genomic_DNA"/>
</dbReference>
<dbReference type="Pfam" id="PF13414">
    <property type="entry name" value="TPR_11"/>
    <property type="match status" value="1"/>
</dbReference>
<dbReference type="Pfam" id="PF13432">
    <property type="entry name" value="TPR_16"/>
    <property type="match status" value="1"/>
</dbReference>
<dbReference type="Pfam" id="PF13181">
    <property type="entry name" value="TPR_8"/>
    <property type="match status" value="1"/>
</dbReference>
<dbReference type="InterPro" id="IPR051012">
    <property type="entry name" value="CellSynth/LPSAsmb/PSIAsmb"/>
</dbReference>
<dbReference type="OrthoDB" id="9814042at2"/>
<keyword evidence="1" id="KW-0677">Repeat</keyword>
<keyword evidence="5" id="KW-1185">Reference proteome</keyword>
<organism evidence="4 5">
    <name type="scientific">Nitrospira lenta</name>
    <dbReference type="NCBI Taxonomy" id="1436998"/>
    <lineage>
        <taxon>Bacteria</taxon>
        <taxon>Pseudomonadati</taxon>
        <taxon>Nitrospirota</taxon>
        <taxon>Nitrospiria</taxon>
        <taxon>Nitrospirales</taxon>
        <taxon>Nitrospiraceae</taxon>
        <taxon>Nitrospira</taxon>
    </lineage>
</organism>
<dbReference type="SMART" id="SM00028">
    <property type="entry name" value="TPR"/>
    <property type="match status" value="5"/>
</dbReference>
<dbReference type="PANTHER" id="PTHR45586:SF1">
    <property type="entry name" value="LIPOPOLYSACCHARIDE ASSEMBLY PROTEIN B"/>
    <property type="match status" value="1"/>
</dbReference>
<gene>
    <name evidence="4" type="ORF">NITLEN_40292</name>
</gene>